<feature type="region of interest" description="Disordered" evidence="1">
    <location>
        <begin position="43"/>
        <end position="109"/>
    </location>
</feature>
<keyword evidence="3" id="KW-1185">Reference proteome</keyword>
<feature type="compositionally biased region" description="Polar residues" evidence="1">
    <location>
        <begin position="99"/>
        <end position="109"/>
    </location>
</feature>
<evidence type="ECO:0000313" key="3">
    <source>
        <dbReference type="Proteomes" id="UP000887578"/>
    </source>
</evidence>
<sequence length="109" mass="12005">MLTFDFVNTECLKLFSFFPLFFHLIFISATFIACCDKKSGRSTRQYYQPQAQPQQQQSATPSPVPAQAPQAYVQPAPQPPQASAPPPSSPPPTPSAPPLTSQSRKSFDF</sequence>
<dbReference type="AlphaFoldDB" id="A0A914R0I8"/>
<feature type="compositionally biased region" description="Pro residues" evidence="1">
    <location>
        <begin position="76"/>
        <end position="97"/>
    </location>
</feature>
<dbReference type="Proteomes" id="UP000887578">
    <property type="component" value="Unplaced"/>
</dbReference>
<proteinExistence type="predicted"/>
<feature type="transmembrane region" description="Helical" evidence="2">
    <location>
        <begin position="12"/>
        <end position="35"/>
    </location>
</feature>
<accession>A0A914R0I8</accession>
<protein>
    <submittedName>
        <fullName evidence="4">Uncharacterized protein</fullName>
    </submittedName>
</protein>
<evidence type="ECO:0000256" key="2">
    <source>
        <dbReference type="SAM" id="Phobius"/>
    </source>
</evidence>
<reference evidence="4" key="1">
    <citation type="submission" date="2022-11" db="UniProtKB">
        <authorList>
            <consortium name="WormBaseParasite"/>
        </authorList>
    </citation>
    <scope>IDENTIFICATION</scope>
</reference>
<keyword evidence="2" id="KW-1133">Transmembrane helix</keyword>
<name>A0A914R0I8_9BILA</name>
<evidence type="ECO:0000313" key="4">
    <source>
        <dbReference type="WBParaSite" id="PDA_v2.g486.t1"/>
    </source>
</evidence>
<keyword evidence="2" id="KW-0472">Membrane</keyword>
<feature type="compositionally biased region" description="Low complexity" evidence="1">
    <location>
        <begin position="45"/>
        <end position="75"/>
    </location>
</feature>
<dbReference type="WBParaSite" id="PDA_v2.g486.t1">
    <property type="protein sequence ID" value="PDA_v2.g486.t1"/>
    <property type="gene ID" value="PDA_v2.g486"/>
</dbReference>
<evidence type="ECO:0000256" key="1">
    <source>
        <dbReference type="SAM" id="MobiDB-lite"/>
    </source>
</evidence>
<organism evidence="3 4">
    <name type="scientific">Panagrolaimus davidi</name>
    <dbReference type="NCBI Taxonomy" id="227884"/>
    <lineage>
        <taxon>Eukaryota</taxon>
        <taxon>Metazoa</taxon>
        <taxon>Ecdysozoa</taxon>
        <taxon>Nematoda</taxon>
        <taxon>Chromadorea</taxon>
        <taxon>Rhabditida</taxon>
        <taxon>Tylenchina</taxon>
        <taxon>Panagrolaimomorpha</taxon>
        <taxon>Panagrolaimoidea</taxon>
        <taxon>Panagrolaimidae</taxon>
        <taxon>Panagrolaimus</taxon>
    </lineage>
</organism>
<keyword evidence="2" id="KW-0812">Transmembrane</keyword>